<name>A0A3S1BVJ1_9CYAN</name>
<gene>
    <name evidence="1" type="ORF">DSM106972_089570</name>
</gene>
<organism evidence="1 2">
    <name type="scientific">Dulcicalothrix desertica PCC 7102</name>
    <dbReference type="NCBI Taxonomy" id="232991"/>
    <lineage>
        <taxon>Bacteria</taxon>
        <taxon>Bacillati</taxon>
        <taxon>Cyanobacteriota</taxon>
        <taxon>Cyanophyceae</taxon>
        <taxon>Nostocales</taxon>
        <taxon>Calotrichaceae</taxon>
        <taxon>Dulcicalothrix</taxon>
    </lineage>
</organism>
<dbReference type="AlphaFoldDB" id="A0A3S1BVJ1"/>
<dbReference type="Proteomes" id="UP000271624">
    <property type="component" value="Unassembled WGS sequence"/>
</dbReference>
<dbReference type="RefSeq" id="WP_127086926.1">
    <property type="nucleotide sequence ID" value="NZ_RSCL01000040.1"/>
</dbReference>
<reference evidence="1" key="2">
    <citation type="journal article" date="2019" name="Genome Biol. Evol.">
        <title>Day and night: Metabolic profiles and evolutionary relationships of six axenic non-marine cyanobacteria.</title>
        <authorList>
            <person name="Will S.E."/>
            <person name="Henke P."/>
            <person name="Boedeker C."/>
            <person name="Huang S."/>
            <person name="Brinkmann H."/>
            <person name="Rohde M."/>
            <person name="Jarek M."/>
            <person name="Friedl T."/>
            <person name="Seufert S."/>
            <person name="Schumacher M."/>
            <person name="Overmann J."/>
            <person name="Neumann-Schaal M."/>
            <person name="Petersen J."/>
        </authorList>
    </citation>
    <scope>NUCLEOTIDE SEQUENCE [LARGE SCALE GENOMIC DNA]</scope>
    <source>
        <strain evidence="1">PCC 7102</strain>
    </source>
</reference>
<evidence type="ECO:0000313" key="1">
    <source>
        <dbReference type="EMBL" id="RUS95601.1"/>
    </source>
</evidence>
<dbReference type="OrthoDB" id="484549at2"/>
<sequence length="168" mass="19078">MEKLQAEIVALQIQIDALREERATLTPVTLSESDDSLQDVVKVLRQQARENPQLAAEIKGIDDAIAALEAKLRQRKGQLQRLPPRVQRALQEEQLEIARNKAKIHAQRINDIAAELAAELHDLKACADELSPLYWQVYYKPFITGFKTISVPYVRSDGEVWTIVNRIV</sequence>
<keyword evidence="2" id="KW-1185">Reference proteome</keyword>
<proteinExistence type="predicted"/>
<accession>A0A3S1BVJ1</accession>
<comment type="caution">
    <text evidence="1">The sequence shown here is derived from an EMBL/GenBank/DDBJ whole genome shotgun (WGS) entry which is preliminary data.</text>
</comment>
<dbReference type="EMBL" id="RSCL01000040">
    <property type="protein sequence ID" value="RUS95601.1"/>
    <property type="molecule type" value="Genomic_DNA"/>
</dbReference>
<reference evidence="1" key="1">
    <citation type="submission" date="2018-12" db="EMBL/GenBank/DDBJ databases">
        <authorList>
            <person name="Will S."/>
            <person name="Neumann-Schaal M."/>
            <person name="Henke P."/>
        </authorList>
    </citation>
    <scope>NUCLEOTIDE SEQUENCE</scope>
    <source>
        <strain evidence="1">PCC 7102</strain>
    </source>
</reference>
<protein>
    <submittedName>
        <fullName evidence="1">Uncharacterized protein</fullName>
    </submittedName>
</protein>
<evidence type="ECO:0000313" key="2">
    <source>
        <dbReference type="Proteomes" id="UP000271624"/>
    </source>
</evidence>